<evidence type="ECO:0000259" key="3">
    <source>
        <dbReference type="Pfam" id="PF25917"/>
    </source>
</evidence>
<evidence type="ECO:0000259" key="4">
    <source>
        <dbReference type="Pfam" id="PF25975"/>
    </source>
</evidence>
<evidence type="ECO:0000313" key="5">
    <source>
        <dbReference type="EMBL" id="QSX35487.1"/>
    </source>
</evidence>
<gene>
    <name evidence="5" type="ORF">JYB87_11165</name>
</gene>
<accession>A0ABX7QVG4</accession>
<dbReference type="Pfam" id="PF25876">
    <property type="entry name" value="HH_MFP_RND"/>
    <property type="match status" value="1"/>
</dbReference>
<evidence type="ECO:0000259" key="2">
    <source>
        <dbReference type="Pfam" id="PF25876"/>
    </source>
</evidence>
<dbReference type="Pfam" id="PF25917">
    <property type="entry name" value="BSH_RND"/>
    <property type="match status" value="1"/>
</dbReference>
<comment type="similarity">
    <text evidence="1">Belongs to the membrane fusion protein (MFP) (TC 8.A.1) family.</text>
</comment>
<dbReference type="Gene3D" id="2.40.30.170">
    <property type="match status" value="1"/>
</dbReference>
<dbReference type="EMBL" id="CP071503">
    <property type="protein sequence ID" value="QSX35487.1"/>
    <property type="molecule type" value="Genomic_DNA"/>
</dbReference>
<feature type="domain" description="Multidrug resistance protein MdtA-like alpha-helical hairpin" evidence="2">
    <location>
        <begin position="76"/>
        <end position="145"/>
    </location>
</feature>
<dbReference type="InterPro" id="IPR058624">
    <property type="entry name" value="MdtA-like_HH"/>
</dbReference>
<evidence type="ECO:0000313" key="6">
    <source>
        <dbReference type="Proteomes" id="UP000662770"/>
    </source>
</evidence>
<organism evidence="5 6">
    <name type="scientific">Shewanella avicenniae</name>
    <dbReference type="NCBI Taxonomy" id="2814294"/>
    <lineage>
        <taxon>Bacteria</taxon>
        <taxon>Pseudomonadati</taxon>
        <taxon>Pseudomonadota</taxon>
        <taxon>Gammaproteobacteria</taxon>
        <taxon>Alteromonadales</taxon>
        <taxon>Shewanellaceae</taxon>
        <taxon>Shewanella</taxon>
    </lineage>
</organism>
<feature type="domain" description="Multidrug resistance protein MdtA-like barrel-sandwich hybrid" evidence="3">
    <location>
        <begin position="36"/>
        <end position="171"/>
    </location>
</feature>
<dbReference type="InterPro" id="IPR006143">
    <property type="entry name" value="RND_pump_MFP"/>
</dbReference>
<dbReference type="Gene3D" id="1.10.287.470">
    <property type="entry name" value="Helix hairpin bin"/>
    <property type="match status" value="1"/>
</dbReference>
<dbReference type="Gene3D" id="2.40.50.100">
    <property type="match status" value="1"/>
</dbReference>
<dbReference type="InterPro" id="IPR058649">
    <property type="entry name" value="CzcB_C"/>
</dbReference>
<feature type="domain" description="CzcB-like C-terminal circularly permuted SH3-like" evidence="4">
    <location>
        <begin position="260"/>
        <end position="313"/>
    </location>
</feature>
<keyword evidence="6" id="KW-1185">Reference proteome</keyword>
<dbReference type="NCBIfam" id="TIGR01730">
    <property type="entry name" value="RND_mfp"/>
    <property type="match status" value="1"/>
</dbReference>
<dbReference type="Gene3D" id="2.40.420.20">
    <property type="match status" value="1"/>
</dbReference>
<dbReference type="PANTHER" id="PTHR30469:SF18">
    <property type="entry name" value="RESISTANCE-NODULATION-CELL DIVISION (RND) EFFLUX MEMBRANE FUSION PROTEIN-RELATED"/>
    <property type="match status" value="1"/>
</dbReference>
<proteinExistence type="inferred from homology"/>
<dbReference type="InterPro" id="IPR058625">
    <property type="entry name" value="MdtA-like_BSH"/>
</dbReference>
<dbReference type="PANTHER" id="PTHR30469">
    <property type="entry name" value="MULTIDRUG RESISTANCE PROTEIN MDTA"/>
    <property type="match status" value="1"/>
</dbReference>
<sequence length="325" mass="34806">MAALPSQAEQVSTYRVATTIAPSYLVLDGTIEAVKSATVSAQTSGRIVKLNFDVNDLVPAGASLLEITSKEQGAELAAAEASYARAKALDVEAQQTLERYQALFPQGAISKGAMDQAIANAKSSQQAATAALAQVTKARENLKYTVVTSPYAGVMTARHVEEGETVSVGQPLLSGYATNKMRIVMQVPQQYRQALVDAGTVDVTLADGRKFAIDKPQIFGFTDTQSHAYKVRLPLPENTPALLPGSWVKARFAISQRPLVQIPTSALYSVNELTGVYLKVDNSFVLQQVRIGENLNGHVEVIAGLQDGDVIANNAYQVLMQHSAK</sequence>
<protein>
    <submittedName>
        <fullName evidence="5">Efflux RND transporter periplasmic adaptor subunit</fullName>
    </submittedName>
</protein>
<reference evidence="5 6" key="1">
    <citation type="submission" date="2021-03" db="EMBL/GenBank/DDBJ databases">
        <title>Novel species identification of genus Shewanella.</title>
        <authorList>
            <person name="Liu G."/>
            <person name="Zhang Q."/>
        </authorList>
    </citation>
    <scope>NUCLEOTIDE SEQUENCE [LARGE SCALE GENOMIC DNA]</scope>
    <source>
        <strain evidence="5 6">FJAT-51800</strain>
    </source>
</reference>
<name>A0ABX7QVG4_9GAMM</name>
<evidence type="ECO:0000256" key="1">
    <source>
        <dbReference type="ARBA" id="ARBA00009477"/>
    </source>
</evidence>
<dbReference type="Pfam" id="PF25975">
    <property type="entry name" value="CzcB_C"/>
    <property type="match status" value="1"/>
</dbReference>
<dbReference type="Proteomes" id="UP000662770">
    <property type="component" value="Chromosome"/>
</dbReference>
<dbReference type="SUPFAM" id="SSF111369">
    <property type="entry name" value="HlyD-like secretion proteins"/>
    <property type="match status" value="1"/>
</dbReference>